<accession>A0A1E5L954</accession>
<sequence length="201" mass="22377">MKISQNASTVASYKSYEQDNKKAVQKDGKEESANVRKQDADSVTLTSDKPAKSATYEKPQVAKKHEPDHATIEQLKAESEQAYQQLRKLVEELLLKQGYTFQQLLDGDVPEQIKIDLETQNEAAKLIADDGPLGAEAVSDRIVDFAKAITGGDPAKIELMRDAITQGFDEAKRMLGDYLPDVSIKTYDLVMEKLDKWAKGE</sequence>
<comment type="caution">
    <text evidence="2">The sequence shown here is derived from an EMBL/GenBank/DDBJ whole genome shotgun (WGS) entry which is preliminary data.</text>
</comment>
<feature type="compositionally biased region" description="Polar residues" evidence="1">
    <location>
        <begin position="1"/>
        <end position="12"/>
    </location>
</feature>
<evidence type="ECO:0000256" key="1">
    <source>
        <dbReference type="SAM" id="MobiDB-lite"/>
    </source>
</evidence>
<name>A0A1E5L954_9FIRM</name>
<evidence type="ECO:0000313" key="3">
    <source>
        <dbReference type="Proteomes" id="UP000095255"/>
    </source>
</evidence>
<evidence type="ECO:0000313" key="2">
    <source>
        <dbReference type="EMBL" id="OEH86661.1"/>
    </source>
</evidence>
<dbReference type="EMBL" id="MJAT01000002">
    <property type="protein sequence ID" value="OEH86661.1"/>
    <property type="molecule type" value="Genomic_DNA"/>
</dbReference>
<reference evidence="2 3" key="1">
    <citation type="submission" date="2016-09" db="EMBL/GenBank/DDBJ databases">
        <title>Desulfuribacillus arsenicus sp. nov., an obligately anaerobic, dissimilatory arsenic- and antimonate-reducing bacterium isolated from anoxic sediments.</title>
        <authorList>
            <person name="Abin C.A."/>
            <person name="Hollibaugh J.T."/>
        </authorList>
    </citation>
    <scope>NUCLEOTIDE SEQUENCE [LARGE SCALE GENOMIC DNA]</scope>
    <source>
        <strain evidence="2 3">MLFW-2</strain>
    </source>
</reference>
<gene>
    <name evidence="2" type="ORF">BHU72_10450</name>
</gene>
<dbReference type="STRING" id="1390249.BHU72_10450"/>
<protein>
    <recommendedName>
        <fullName evidence="4">DUF5610 domain-containing protein</fullName>
    </recommendedName>
</protein>
<dbReference type="OrthoDB" id="49105at2"/>
<feature type="region of interest" description="Disordered" evidence="1">
    <location>
        <begin position="1"/>
        <end position="67"/>
    </location>
</feature>
<feature type="compositionally biased region" description="Basic and acidic residues" evidence="1">
    <location>
        <begin position="16"/>
        <end position="40"/>
    </location>
</feature>
<dbReference type="RefSeq" id="WP_069701027.1">
    <property type="nucleotide sequence ID" value="NZ_MJAT01000002.1"/>
</dbReference>
<evidence type="ECO:0008006" key="4">
    <source>
        <dbReference type="Google" id="ProtNLM"/>
    </source>
</evidence>
<dbReference type="Proteomes" id="UP000095255">
    <property type="component" value="Unassembled WGS sequence"/>
</dbReference>
<dbReference type="AlphaFoldDB" id="A0A1E5L954"/>
<proteinExistence type="predicted"/>
<keyword evidence="3" id="KW-1185">Reference proteome</keyword>
<organism evidence="2 3">
    <name type="scientific">Desulfuribacillus stibiiarsenatis</name>
    <dbReference type="NCBI Taxonomy" id="1390249"/>
    <lineage>
        <taxon>Bacteria</taxon>
        <taxon>Bacillati</taxon>
        <taxon>Bacillota</taxon>
        <taxon>Desulfuribacillia</taxon>
        <taxon>Desulfuribacillales</taxon>
        <taxon>Desulfuribacillaceae</taxon>
        <taxon>Desulfuribacillus</taxon>
    </lineage>
</organism>